<protein>
    <submittedName>
        <fullName evidence="2">Uncharacterized protein</fullName>
    </submittedName>
</protein>
<keyword evidence="1" id="KW-0472">Membrane</keyword>
<evidence type="ECO:0000256" key="1">
    <source>
        <dbReference type="SAM" id="Phobius"/>
    </source>
</evidence>
<name>A0A0F9NXI2_9ZZZZ</name>
<keyword evidence="1" id="KW-0812">Transmembrane</keyword>
<accession>A0A0F9NXI2</accession>
<organism evidence="2">
    <name type="scientific">marine sediment metagenome</name>
    <dbReference type="NCBI Taxonomy" id="412755"/>
    <lineage>
        <taxon>unclassified sequences</taxon>
        <taxon>metagenomes</taxon>
        <taxon>ecological metagenomes</taxon>
    </lineage>
</organism>
<dbReference type="AlphaFoldDB" id="A0A0F9NXI2"/>
<sequence>MNRQKYHQYGFVITLIIARISLPTSIISLTSEPNLINNNYYNTYYKIDLGWNICHENLELQAYN</sequence>
<feature type="transmembrane region" description="Helical" evidence="1">
    <location>
        <begin position="9"/>
        <end position="29"/>
    </location>
</feature>
<dbReference type="EMBL" id="LAZR01003047">
    <property type="protein sequence ID" value="KKN22579.1"/>
    <property type="molecule type" value="Genomic_DNA"/>
</dbReference>
<comment type="caution">
    <text evidence="2">The sequence shown here is derived from an EMBL/GenBank/DDBJ whole genome shotgun (WGS) entry which is preliminary data.</text>
</comment>
<gene>
    <name evidence="2" type="ORF">LCGC14_0913590</name>
</gene>
<evidence type="ECO:0000313" key="2">
    <source>
        <dbReference type="EMBL" id="KKN22579.1"/>
    </source>
</evidence>
<reference evidence="2" key="1">
    <citation type="journal article" date="2015" name="Nature">
        <title>Complex archaea that bridge the gap between prokaryotes and eukaryotes.</title>
        <authorList>
            <person name="Spang A."/>
            <person name="Saw J.H."/>
            <person name="Jorgensen S.L."/>
            <person name="Zaremba-Niedzwiedzka K."/>
            <person name="Martijn J."/>
            <person name="Lind A.E."/>
            <person name="van Eijk R."/>
            <person name="Schleper C."/>
            <person name="Guy L."/>
            <person name="Ettema T.J."/>
        </authorList>
    </citation>
    <scope>NUCLEOTIDE SEQUENCE</scope>
</reference>
<keyword evidence="1" id="KW-1133">Transmembrane helix</keyword>
<proteinExistence type="predicted"/>